<evidence type="ECO:0000256" key="1">
    <source>
        <dbReference type="PROSITE-ProRule" id="PRU00409"/>
    </source>
</evidence>
<dbReference type="Gene3D" id="3.30.470.20">
    <property type="entry name" value="ATP-grasp fold, B domain"/>
    <property type="match status" value="1"/>
</dbReference>
<evidence type="ECO:0000313" key="4">
    <source>
        <dbReference type="Proteomes" id="UP001597120"/>
    </source>
</evidence>
<organism evidence="3 4">
    <name type="scientific">Paenibacillus residui</name>
    <dbReference type="NCBI Taxonomy" id="629724"/>
    <lineage>
        <taxon>Bacteria</taxon>
        <taxon>Bacillati</taxon>
        <taxon>Bacillota</taxon>
        <taxon>Bacilli</taxon>
        <taxon>Bacillales</taxon>
        <taxon>Paenibacillaceae</taxon>
        <taxon>Paenibacillus</taxon>
    </lineage>
</organism>
<dbReference type="SUPFAM" id="SSF56059">
    <property type="entry name" value="Glutathione synthetase ATP-binding domain-like"/>
    <property type="match status" value="1"/>
</dbReference>
<feature type="domain" description="ATP-grasp" evidence="2">
    <location>
        <begin position="317"/>
        <end position="363"/>
    </location>
</feature>
<dbReference type="InterPro" id="IPR026838">
    <property type="entry name" value="YheC/D"/>
</dbReference>
<reference evidence="4" key="1">
    <citation type="journal article" date="2019" name="Int. J. Syst. Evol. Microbiol.">
        <title>The Global Catalogue of Microorganisms (GCM) 10K type strain sequencing project: providing services to taxonomists for standard genome sequencing and annotation.</title>
        <authorList>
            <consortium name="The Broad Institute Genomics Platform"/>
            <consortium name="The Broad Institute Genome Sequencing Center for Infectious Disease"/>
            <person name="Wu L."/>
            <person name="Ma J."/>
        </authorList>
    </citation>
    <scope>NUCLEOTIDE SEQUENCE [LARGE SCALE GENOMIC DNA]</scope>
    <source>
        <strain evidence="4">CCUG 57263</strain>
    </source>
</reference>
<dbReference type="Pfam" id="PF14398">
    <property type="entry name" value="ATPgrasp_YheCD"/>
    <property type="match status" value="1"/>
</dbReference>
<keyword evidence="4" id="KW-1185">Reference proteome</keyword>
<dbReference type="EMBL" id="JBHTIU010000092">
    <property type="protein sequence ID" value="MFD0871880.1"/>
    <property type="molecule type" value="Genomic_DNA"/>
</dbReference>
<evidence type="ECO:0000313" key="3">
    <source>
        <dbReference type="EMBL" id="MFD0871880.1"/>
    </source>
</evidence>
<accession>A0ABW3DIB2</accession>
<keyword evidence="1" id="KW-0067">ATP-binding</keyword>
<evidence type="ECO:0000259" key="2">
    <source>
        <dbReference type="PROSITE" id="PS50975"/>
    </source>
</evidence>
<sequence length="398" mass="44813">MNITDHNRVGILVGEEADLPWFVDSGFYSLLIRHGNRLGLDVYVITPSSSMSEGTGMIGYRYSAAAGTWSEEPVPLPDLVYDRVFQKDARGLLRYRSSLVELRRKQDFILLGNGLPGKWKVHQALLREPGLRRLVPRTVRLQDASLLVSWFRSCPSAFLKPDSGTQGKGAIRIIKQEDSGLYYLEGRDFNNKPFAHKFHSVNDLVSWVRRFASRRYLLQPNLNLISRSGDVYDVRSLVQKNGEGRWTLTGMAVRRGSSGSVTANLHGGGSAEAAEPFLQEQFGTERGKEKCALLRSLSLLIAEHLEGHFGRLAELGIDFGVDQDGRIWLIEVNSKPGRSVFRLLCDEEARRNSLAYPMAYASYLLAQRGDHIWRNHRLRFPLRSQGTTGIKPSLTINE</sequence>
<dbReference type="InterPro" id="IPR011761">
    <property type="entry name" value="ATP-grasp"/>
</dbReference>
<dbReference type="Proteomes" id="UP001597120">
    <property type="component" value="Unassembled WGS sequence"/>
</dbReference>
<proteinExistence type="predicted"/>
<dbReference type="PROSITE" id="PS50975">
    <property type="entry name" value="ATP_GRASP"/>
    <property type="match status" value="1"/>
</dbReference>
<comment type="caution">
    <text evidence="3">The sequence shown here is derived from an EMBL/GenBank/DDBJ whole genome shotgun (WGS) entry which is preliminary data.</text>
</comment>
<protein>
    <submittedName>
        <fullName evidence="3">YheC/YheD family protein</fullName>
    </submittedName>
</protein>
<name>A0ABW3DIB2_9BACL</name>
<keyword evidence="1" id="KW-0547">Nucleotide-binding</keyword>
<gene>
    <name evidence="3" type="ORF">ACFQ03_22385</name>
</gene>
<dbReference type="RefSeq" id="WP_379291087.1">
    <property type="nucleotide sequence ID" value="NZ_JBHTIU010000092.1"/>
</dbReference>